<organism evidence="12">
    <name type="scientific">Taphrina wiesneri JCM 22204</name>
    <dbReference type="NCBI Taxonomy" id="1450757"/>
    <lineage>
        <taxon>Eukaryota</taxon>
        <taxon>Fungi</taxon>
        <taxon>Dikarya</taxon>
        <taxon>Ascomycota</taxon>
        <taxon>Taphrinomycotina</taxon>
        <taxon>Taphrinomycetes</taxon>
        <taxon>Taphrinales</taxon>
        <taxon>Taphrinaceae</taxon>
        <taxon>Taphrina</taxon>
    </lineage>
</organism>
<dbReference type="GO" id="GO:0016020">
    <property type="term" value="C:membrane"/>
    <property type="evidence" value="ECO:0007669"/>
    <property type="project" value="UniProtKB-SubCell"/>
</dbReference>
<dbReference type="PANTHER" id="PTHR22773">
    <property type="entry name" value="NADH DEHYDROGENASE"/>
    <property type="match status" value="1"/>
</dbReference>
<feature type="transmembrane region" description="Helical" evidence="10">
    <location>
        <begin position="377"/>
        <end position="401"/>
    </location>
</feature>
<evidence type="ECO:0000313" key="12">
    <source>
        <dbReference type="EMBL" id="BAW99876.1"/>
    </source>
</evidence>
<feature type="transmembrane region" description="Helical" evidence="10">
    <location>
        <begin position="452"/>
        <end position="475"/>
    </location>
</feature>
<feature type="domain" description="NADH:quinone oxidoreductase/Mrp antiporter transmembrane" evidence="11">
    <location>
        <begin position="144"/>
        <end position="398"/>
    </location>
</feature>
<dbReference type="AlphaFoldDB" id="A0A2Z5RDB7"/>
<dbReference type="EMBL" id="AP017981">
    <property type="protein sequence ID" value="BAW99876.1"/>
    <property type="molecule type" value="Genomic_DNA"/>
</dbReference>
<keyword evidence="7 10" id="KW-0472">Membrane</keyword>
<feature type="transmembrane region" description="Helical" evidence="10">
    <location>
        <begin position="181"/>
        <end position="205"/>
    </location>
</feature>
<evidence type="ECO:0000256" key="4">
    <source>
        <dbReference type="ARBA" id="ARBA00021008"/>
    </source>
</evidence>
<feature type="domain" description="NADH:quinone oxidoreductase/Mrp antiporter transmembrane" evidence="11">
    <location>
        <begin position="450"/>
        <end position="502"/>
    </location>
</feature>
<feature type="transmembrane region" description="Helical" evidence="10">
    <location>
        <begin position="487"/>
        <end position="507"/>
    </location>
</feature>
<feature type="transmembrane region" description="Helical" evidence="10">
    <location>
        <begin position="123"/>
        <end position="143"/>
    </location>
</feature>
<comment type="similarity">
    <text evidence="2">Belongs to the complex I subunit 2 family.</text>
</comment>
<feature type="transmembrane region" description="Helical" evidence="10">
    <location>
        <begin position="323"/>
        <end position="344"/>
    </location>
</feature>
<dbReference type="HAMAP" id="MF_00445">
    <property type="entry name" value="NDH1_NuoN_1"/>
    <property type="match status" value="1"/>
</dbReference>
<feature type="transmembrane region" description="Helical" evidence="10">
    <location>
        <begin position="45"/>
        <end position="72"/>
    </location>
</feature>
<dbReference type="EC" id="7.1.1.2" evidence="3"/>
<geneLocation type="mitochondrion" evidence="12"/>
<evidence type="ECO:0000259" key="11">
    <source>
        <dbReference type="Pfam" id="PF00361"/>
    </source>
</evidence>
<evidence type="ECO:0000256" key="3">
    <source>
        <dbReference type="ARBA" id="ARBA00012944"/>
    </source>
</evidence>
<accession>A0A2Z5RDB7</accession>
<feature type="transmembrane region" description="Helical" evidence="10">
    <location>
        <begin position="254"/>
        <end position="273"/>
    </location>
</feature>
<evidence type="ECO:0000256" key="6">
    <source>
        <dbReference type="ARBA" id="ARBA00022989"/>
    </source>
</evidence>
<sequence>MMWQKKIKKKASMLISGLFILLFISAISAKRINGIIINRAAALILLYSFILSIYTLNVSIIGSGIGVFGGLYQVTVLSKVIEGFIYLLGAMILSNTIDVSSTVNSNGKKSNNKGTGPNPLATIRSEYSIIALFTVVGGILLITSNDLVSMYLSIELQSFGLYVLATIYRDSQAATSAGLKYFLLGGLSSGFILLGSSIIYAYLGVTNLESIYLLMSQEATVVSEACNLTEKSIELSSFSFSAEQSIRSPFGADLGLLIMTVGFLFKVASAPFHNWAPDVYDGVPTKVTTWLAIMAKISILTFLLDLVIGSGSLYLLEPSLSLVNLMLIASFLSLLVGTIVGLAQSRIKRLLAYSTISHVGFLLLAIAINTEDSIESFIFYLIQYSLTSANAFFVLIAFGTLSLSLSKKNNLAEADGVFSYQEEDHNAEREYSPIQFIAQLRGKFNALEPSPLLALSLAIILFSMAGIPPLVGFFAKQAVLLSAVKNGFIFLALVGIITSVISAAYYLRVIKVMVFDTSLEKTNDKVELKEVASNKKLVAESDKLLSINASTGLPLDINENTQLSNSLSFSISILTVLTLFFVLKPTLILNSAHIMALSLFYL</sequence>
<dbReference type="GO" id="GO:0008137">
    <property type="term" value="F:NADH dehydrogenase (ubiquinone) activity"/>
    <property type="evidence" value="ECO:0007669"/>
    <property type="project" value="UniProtKB-EC"/>
</dbReference>
<comment type="subcellular location">
    <subcellularLocation>
        <location evidence="1">Membrane</location>
        <topology evidence="1">Multi-pass membrane protein</topology>
    </subcellularLocation>
</comment>
<evidence type="ECO:0000256" key="10">
    <source>
        <dbReference type="SAM" id="Phobius"/>
    </source>
</evidence>
<reference evidence="12" key="2">
    <citation type="submission" date="2017-02" db="EMBL/GenBank/DDBJ databases">
        <authorList>
            <person name="Peterson S.W."/>
        </authorList>
    </citation>
    <scope>NUCLEOTIDE SEQUENCE</scope>
    <source>
        <strain evidence="12">JCM 22204</strain>
    </source>
</reference>
<evidence type="ECO:0000256" key="2">
    <source>
        <dbReference type="ARBA" id="ARBA00007012"/>
    </source>
</evidence>
<dbReference type="GO" id="GO:0042773">
    <property type="term" value="P:ATP synthesis coupled electron transport"/>
    <property type="evidence" value="ECO:0007669"/>
    <property type="project" value="InterPro"/>
</dbReference>
<name>A0A2Z5RDB7_9ASCO</name>
<proteinExistence type="inferred from homology"/>
<gene>
    <name evidence="12" type="primary">ND2</name>
</gene>
<comment type="catalytic activity">
    <reaction evidence="9">
        <text>a ubiquinone + NADH + 5 H(+)(in) = a ubiquinol + NAD(+) + 4 H(+)(out)</text>
        <dbReference type="Rhea" id="RHEA:29091"/>
        <dbReference type="Rhea" id="RHEA-COMP:9565"/>
        <dbReference type="Rhea" id="RHEA-COMP:9566"/>
        <dbReference type="ChEBI" id="CHEBI:15378"/>
        <dbReference type="ChEBI" id="CHEBI:16389"/>
        <dbReference type="ChEBI" id="CHEBI:17976"/>
        <dbReference type="ChEBI" id="CHEBI:57540"/>
        <dbReference type="ChEBI" id="CHEBI:57945"/>
        <dbReference type="EC" id="7.1.1.2"/>
    </reaction>
</comment>
<feature type="transmembrane region" description="Helical" evidence="10">
    <location>
        <begin position="350"/>
        <end position="370"/>
    </location>
</feature>
<feature type="transmembrane region" description="Helical" evidence="10">
    <location>
        <begin position="293"/>
        <end position="316"/>
    </location>
</feature>
<keyword evidence="12" id="KW-0496">Mitochondrion</keyword>
<evidence type="ECO:0000256" key="8">
    <source>
        <dbReference type="ARBA" id="ARBA00031028"/>
    </source>
</evidence>
<dbReference type="Pfam" id="PF00361">
    <property type="entry name" value="Proton_antipo_M"/>
    <property type="match status" value="2"/>
</dbReference>
<dbReference type="InterPro" id="IPR010096">
    <property type="entry name" value="NADH-Q_OxRdtase_suN/2"/>
</dbReference>
<evidence type="ECO:0000256" key="5">
    <source>
        <dbReference type="ARBA" id="ARBA00022692"/>
    </source>
</evidence>
<reference evidence="12" key="1">
    <citation type="journal article" date="2014" name="Genome Biol. Evol.">
        <title>Comparative genomics of Taphrina fungi causing varying degrees of tumorous deformity in plants.</title>
        <authorList>
            <person name="Tsai I.J."/>
            <person name="Tanaka E."/>
            <person name="Masuya H."/>
            <person name="Tanaka R."/>
            <person name="Hirooka Y."/>
            <person name="Endoh R."/>
            <person name="Sahashi N."/>
            <person name="Kikuchi T."/>
        </authorList>
    </citation>
    <scope>NUCLEOTIDE SEQUENCE</scope>
    <source>
        <strain evidence="12">JCM 22204</strain>
    </source>
</reference>
<feature type="transmembrane region" description="Helical" evidence="10">
    <location>
        <begin position="84"/>
        <end position="103"/>
    </location>
</feature>
<keyword evidence="6 10" id="KW-1133">Transmembrane helix</keyword>
<evidence type="ECO:0000256" key="1">
    <source>
        <dbReference type="ARBA" id="ARBA00004141"/>
    </source>
</evidence>
<keyword evidence="5 10" id="KW-0812">Transmembrane</keyword>
<evidence type="ECO:0000256" key="9">
    <source>
        <dbReference type="ARBA" id="ARBA00049551"/>
    </source>
</evidence>
<evidence type="ECO:0000256" key="7">
    <source>
        <dbReference type="ARBA" id="ARBA00023136"/>
    </source>
</evidence>
<protein>
    <recommendedName>
        <fullName evidence="4">NADH-ubiquinone oxidoreductase chain 2</fullName>
        <ecNumber evidence="3">7.1.1.2</ecNumber>
    </recommendedName>
    <alternativeName>
        <fullName evidence="8">NADH dehydrogenase subunit 2</fullName>
    </alternativeName>
</protein>
<dbReference type="InterPro" id="IPR001750">
    <property type="entry name" value="ND/Mrp_TM"/>
</dbReference>
<feature type="transmembrane region" description="Helical" evidence="10">
    <location>
        <begin position="563"/>
        <end position="583"/>
    </location>
</feature>